<reference evidence="2" key="1">
    <citation type="journal article" date="2020" name="mSystems">
        <title>Genome- and Community-Level Interaction Insights into Carbon Utilization and Element Cycling Functions of Hydrothermarchaeota in Hydrothermal Sediment.</title>
        <authorList>
            <person name="Zhou Z."/>
            <person name="Liu Y."/>
            <person name="Xu W."/>
            <person name="Pan J."/>
            <person name="Luo Z.H."/>
            <person name="Li M."/>
        </authorList>
    </citation>
    <scope>NUCLEOTIDE SEQUENCE [LARGE SCALE GENOMIC DNA]</scope>
    <source>
        <strain evidence="2">SpSt-86</strain>
    </source>
</reference>
<sequence length="261" mass="29288">MIVMRMFSSYYTNRGKVRSNNEDAILVNDLLICEKDLEKCEVVELETGRSLLIVVDGMGGHERGEVASKIVLETFKEQKENIFNVEDVKAAVKLARDRLEEYVRVNPSAHGLGCALAGMMILENEEAIVFNVGDCRVYRFVNDNLRRLTKDHSLVELLLSEGMITPREAREHPQRNVLTSAVVGDGYASSMEIYVNKVDIGLGGKFLICSDGLWNELVDEEIVEAMRENDSCATLLKRLVEKTLKDNVSFILLELREGSAA</sequence>
<dbReference type="SUPFAM" id="SSF81606">
    <property type="entry name" value="PP2C-like"/>
    <property type="match status" value="1"/>
</dbReference>
<evidence type="ECO:0000313" key="2">
    <source>
        <dbReference type="EMBL" id="HGZ79475.1"/>
    </source>
</evidence>
<dbReference type="InterPro" id="IPR001932">
    <property type="entry name" value="PPM-type_phosphatase-like_dom"/>
</dbReference>
<feature type="domain" description="PPM-type phosphatase" evidence="1">
    <location>
        <begin position="7"/>
        <end position="255"/>
    </location>
</feature>
<dbReference type="Pfam" id="PF13672">
    <property type="entry name" value="PP2C_2"/>
    <property type="match status" value="1"/>
</dbReference>
<dbReference type="SMART" id="SM00331">
    <property type="entry name" value="PP2C_SIG"/>
    <property type="match status" value="1"/>
</dbReference>
<organism evidence="2">
    <name type="scientific">Pseudothermotoga hypogea</name>
    <dbReference type="NCBI Taxonomy" id="57487"/>
    <lineage>
        <taxon>Bacteria</taxon>
        <taxon>Thermotogati</taxon>
        <taxon>Thermotogota</taxon>
        <taxon>Thermotogae</taxon>
        <taxon>Thermotogales</taxon>
        <taxon>Thermotogaceae</taxon>
        <taxon>Pseudothermotoga</taxon>
    </lineage>
</organism>
<gene>
    <name evidence="2" type="ORF">ENW55_05790</name>
</gene>
<dbReference type="Gene3D" id="3.60.40.10">
    <property type="entry name" value="PPM-type phosphatase domain"/>
    <property type="match status" value="1"/>
</dbReference>
<dbReference type="InterPro" id="IPR036457">
    <property type="entry name" value="PPM-type-like_dom_sf"/>
</dbReference>
<dbReference type="EMBL" id="DTKQ01000042">
    <property type="protein sequence ID" value="HGZ79475.1"/>
    <property type="molecule type" value="Genomic_DNA"/>
</dbReference>
<comment type="caution">
    <text evidence="2">The sequence shown here is derived from an EMBL/GenBank/DDBJ whole genome shotgun (WGS) entry which is preliminary data.</text>
</comment>
<dbReference type="GO" id="GO:0004722">
    <property type="term" value="F:protein serine/threonine phosphatase activity"/>
    <property type="evidence" value="ECO:0007669"/>
    <property type="project" value="InterPro"/>
</dbReference>
<dbReference type="InterPro" id="IPR015655">
    <property type="entry name" value="PP2C"/>
</dbReference>
<proteinExistence type="predicted"/>
<dbReference type="PROSITE" id="PS51746">
    <property type="entry name" value="PPM_2"/>
    <property type="match status" value="1"/>
</dbReference>
<dbReference type="CDD" id="cd00143">
    <property type="entry name" value="PP2Cc"/>
    <property type="match status" value="1"/>
</dbReference>
<dbReference type="PANTHER" id="PTHR47992">
    <property type="entry name" value="PROTEIN PHOSPHATASE"/>
    <property type="match status" value="1"/>
</dbReference>
<dbReference type="AlphaFoldDB" id="A0A832I6V4"/>
<dbReference type="SMART" id="SM00332">
    <property type="entry name" value="PP2Cc"/>
    <property type="match status" value="1"/>
</dbReference>
<accession>A0A832I6V4</accession>
<name>A0A832I6V4_9THEM</name>
<protein>
    <submittedName>
        <fullName evidence="2">Serine/threonine-protein phosphatase</fullName>
    </submittedName>
</protein>
<evidence type="ECO:0000259" key="1">
    <source>
        <dbReference type="PROSITE" id="PS51746"/>
    </source>
</evidence>